<dbReference type="InterPro" id="IPR020843">
    <property type="entry name" value="ER"/>
</dbReference>
<dbReference type="InterPro" id="IPR013154">
    <property type="entry name" value="ADH-like_N"/>
</dbReference>
<comment type="similarity">
    <text evidence="6">Belongs to the zinc-containing alcohol dehydrogenase family.</text>
</comment>
<dbReference type="Gene3D" id="3.90.180.10">
    <property type="entry name" value="Medium-chain alcohol dehydrogenases, catalytic domain"/>
    <property type="match status" value="1"/>
</dbReference>
<protein>
    <submittedName>
        <fullName evidence="8">Benzyl alcohol dehydrogenase</fullName>
    </submittedName>
</protein>
<dbReference type="STRING" id="1232683.ADIMK_0771"/>
<dbReference type="RefSeq" id="WP_231516995.1">
    <property type="nucleotide sequence ID" value="NZ_JMQN01000013.1"/>
</dbReference>
<accession>A0A081G2R4</accession>
<keyword evidence="9" id="KW-1185">Reference proteome</keyword>
<gene>
    <name evidence="8" type="ORF">ADIMK_0771</name>
</gene>
<dbReference type="SMART" id="SM00829">
    <property type="entry name" value="PKS_ER"/>
    <property type="match status" value="1"/>
</dbReference>
<dbReference type="PROSITE" id="PS00059">
    <property type="entry name" value="ADH_ZINC"/>
    <property type="match status" value="1"/>
</dbReference>
<dbReference type="GO" id="GO:0046294">
    <property type="term" value="P:formaldehyde catabolic process"/>
    <property type="evidence" value="ECO:0007669"/>
    <property type="project" value="TreeGrafter"/>
</dbReference>
<dbReference type="Pfam" id="PF00107">
    <property type="entry name" value="ADH_zinc_N"/>
    <property type="match status" value="1"/>
</dbReference>
<dbReference type="PATRIC" id="fig|1232683.4.peg.763"/>
<dbReference type="InterPro" id="IPR002328">
    <property type="entry name" value="ADH_Zn_CS"/>
</dbReference>
<keyword evidence="3 6" id="KW-0862">Zinc</keyword>
<evidence type="ECO:0000313" key="8">
    <source>
        <dbReference type="EMBL" id="KEA65069.1"/>
    </source>
</evidence>
<keyword evidence="2 6" id="KW-0479">Metal-binding</keyword>
<proteinExistence type="inferred from homology"/>
<dbReference type="GO" id="GO:0005829">
    <property type="term" value="C:cytosol"/>
    <property type="evidence" value="ECO:0007669"/>
    <property type="project" value="TreeGrafter"/>
</dbReference>
<dbReference type="Proteomes" id="UP000028252">
    <property type="component" value="Unassembled WGS sequence"/>
</dbReference>
<dbReference type="Pfam" id="PF08240">
    <property type="entry name" value="ADH_N"/>
    <property type="match status" value="1"/>
</dbReference>
<organism evidence="8 9">
    <name type="scientific">Marinobacterium lacunae</name>
    <dbReference type="NCBI Taxonomy" id="1232683"/>
    <lineage>
        <taxon>Bacteria</taxon>
        <taxon>Pseudomonadati</taxon>
        <taxon>Pseudomonadota</taxon>
        <taxon>Gammaproteobacteria</taxon>
        <taxon>Oceanospirillales</taxon>
        <taxon>Oceanospirillaceae</taxon>
        <taxon>Marinobacterium</taxon>
    </lineage>
</organism>
<evidence type="ECO:0000256" key="4">
    <source>
        <dbReference type="ARBA" id="ARBA00023002"/>
    </source>
</evidence>
<dbReference type="PANTHER" id="PTHR43880:SF12">
    <property type="entry name" value="ALCOHOL DEHYDROGENASE CLASS-3"/>
    <property type="match status" value="1"/>
</dbReference>
<keyword evidence="4" id="KW-0560">Oxidoreductase</keyword>
<keyword evidence="5" id="KW-0520">NAD</keyword>
<dbReference type="SUPFAM" id="SSF50129">
    <property type="entry name" value="GroES-like"/>
    <property type="match status" value="1"/>
</dbReference>
<dbReference type="CDD" id="cd08278">
    <property type="entry name" value="benzyl_alcohol_DH"/>
    <property type="match status" value="1"/>
</dbReference>
<evidence type="ECO:0000313" key="9">
    <source>
        <dbReference type="Proteomes" id="UP000028252"/>
    </source>
</evidence>
<evidence type="ECO:0000256" key="1">
    <source>
        <dbReference type="ARBA" id="ARBA00001947"/>
    </source>
</evidence>
<dbReference type="PANTHER" id="PTHR43880">
    <property type="entry name" value="ALCOHOL DEHYDROGENASE"/>
    <property type="match status" value="1"/>
</dbReference>
<dbReference type="eggNOG" id="COG1062">
    <property type="taxonomic scope" value="Bacteria"/>
</dbReference>
<feature type="domain" description="Enoyl reductase (ER)" evidence="7">
    <location>
        <begin position="14"/>
        <end position="364"/>
    </location>
</feature>
<evidence type="ECO:0000256" key="2">
    <source>
        <dbReference type="ARBA" id="ARBA00022723"/>
    </source>
</evidence>
<dbReference type="FunFam" id="3.40.50.720:FF:000003">
    <property type="entry name" value="S-(hydroxymethyl)glutathione dehydrogenase"/>
    <property type="match status" value="1"/>
</dbReference>
<evidence type="ECO:0000259" key="7">
    <source>
        <dbReference type="SMART" id="SM00829"/>
    </source>
</evidence>
<evidence type="ECO:0000256" key="5">
    <source>
        <dbReference type="ARBA" id="ARBA00023027"/>
    </source>
</evidence>
<dbReference type="GO" id="GO:0008270">
    <property type="term" value="F:zinc ion binding"/>
    <property type="evidence" value="ECO:0007669"/>
    <property type="project" value="InterPro"/>
</dbReference>
<dbReference type="AlphaFoldDB" id="A0A081G2R4"/>
<evidence type="ECO:0000256" key="3">
    <source>
        <dbReference type="ARBA" id="ARBA00022833"/>
    </source>
</evidence>
<comment type="caution">
    <text evidence="8">The sequence shown here is derived from an EMBL/GenBank/DDBJ whole genome shotgun (WGS) entry which is preliminary data.</text>
</comment>
<dbReference type="EMBL" id="JMQN01000013">
    <property type="protein sequence ID" value="KEA65069.1"/>
    <property type="molecule type" value="Genomic_DNA"/>
</dbReference>
<dbReference type="InterPro" id="IPR036291">
    <property type="entry name" value="NAD(P)-bd_dom_sf"/>
</dbReference>
<dbReference type="GO" id="GO:0051903">
    <property type="term" value="F:S-(hydroxymethyl)glutathione dehydrogenase [NAD(P)+] activity"/>
    <property type="evidence" value="ECO:0007669"/>
    <property type="project" value="TreeGrafter"/>
</dbReference>
<dbReference type="SUPFAM" id="SSF51735">
    <property type="entry name" value="NAD(P)-binding Rossmann-fold domains"/>
    <property type="match status" value="1"/>
</dbReference>
<dbReference type="InterPro" id="IPR011032">
    <property type="entry name" value="GroES-like_sf"/>
</dbReference>
<dbReference type="Gene3D" id="3.40.50.720">
    <property type="entry name" value="NAD(P)-binding Rossmann-like Domain"/>
    <property type="match status" value="1"/>
</dbReference>
<reference evidence="8 9" key="1">
    <citation type="submission" date="2014-04" db="EMBL/GenBank/DDBJ databases">
        <title>Marinobacterium kochiensis sp. nov., isolated from sediment sample collected from Kochi backwaters in Kerala, India.</title>
        <authorList>
            <person name="Singh A."/>
            <person name="Pinnaka A.K."/>
        </authorList>
    </citation>
    <scope>NUCLEOTIDE SEQUENCE [LARGE SCALE GENOMIC DNA]</scope>
    <source>
        <strain evidence="8 9">AK27</strain>
    </source>
</reference>
<evidence type="ECO:0000256" key="6">
    <source>
        <dbReference type="RuleBase" id="RU361277"/>
    </source>
</evidence>
<name>A0A081G2R4_9GAMM</name>
<comment type="cofactor">
    <cofactor evidence="1 6">
        <name>Zn(2+)</name>
        <dbReference type="ChEBI" id="CHEBI:29105"/>
    </cofactor>
</comment>
<dbReference type="InterPro" id="IPR013149">
    <property type="entry name" value="ADH-like_C"/>
</dbReference>
<sequence>MMKIRAAVARFTHGPLSLETLEIGEPQADEILVRVVATGVCHTDIVVRDGMLPTPLPVVLGHEGAGIVERVGSAVTKVVPGDHVVMTFDSCGGCPSCQDHAPSYCHEFFPRNFFATRTDGSTALAKEGEVIHSHFFGQSSFASHAICHERNIVKVPKDVSLELLGPLACGVQTGAGAVINALKVGVGKSFAVFGSGSVGLSAIMAAKAIGATTVIAVDMNDERLAFAQEVGATHTLNPKNINTAAAIMEITGHGLDYALDTTGLGPVIKGAVLSLAPRGTCGVLGASAPGSEIVLDEVHFMSGGRRLIGIVEGEADPDTFIPTLIRLYQQGRFPFDKMVKFYPMERINDAIADSESGITIKPIVRMESGSQ</sequence>